<evidence type="ECO:0000259" key="6">
    <source>
        <dbReference type="PROSITE" id="PS50263"/>
    </source>
</evidence>
<dbReference type="CDD" id="cd07575">
    <property type="entry name" value="Xc-1258_like"/>
    <property type="match status" value="1"/>
</dbReference>
<keyword evidence="7" id="KW-0012">Acyltransferase</keyword>
<keyword evidence="2" id="KW-0378">Hydrolase</keyword>
<dbReference type="RefSeq" id="WP_008236637.1">
    <property type="nucleotide sequence ID" value="NZ_AJJU01000002.1"/>
</dbReference>
<sequence>MLKPSLQIAIIQSDIVWENPEKNIAHFNQKFKNLPLTTDLVILPEMFTTGFSMNPHRLSETMNGQSVSWMQQWAIRNQIAICGSLIISEQSNYYNRFVFVYPNGEIKHYNKRHLFSIAGEHKMYTAGSSQTIVNYKEWKLSLQICYDLRFPVWSRQSKSNYDALIYVASWPTPRIHAWDTLLKARAIENMCYCIGANRVGKDANGHAYPGHSAIYDALGNTINFSNREEIILATLTYDTLSQLRIKLPFYNDSDEFVLIKS</sequence>
<feature type="domain" description="CN hydrolase" evidence="6">
    <location>
        <begin position="6"/>
        <end position="242"/>
    </location>
</feature>
<dbReference type="GO" id="GO:0016746">
    <property type="term" value="F:acyltransferase activity"/>
    <property type="evidence" value="ECO:0007669"/>
    <property type="project" value="UniProtKB-KW"/>
</dbReference>
<name>I0WJS3_9FLAO</name>
<dbReference type="InterPro" id="IPR052737">
    <property type="entry name" value="Omega-amidase_YafV"/>
</dbReference>
<protein>
    <recommendedName>
        <fullName evidence="5">Omega-amidase YafV</fullName>
        <ecNumber evidence="3">3.5.1.3</ecNumber>
    </recommendedName>
</protein>
<dbReference type="EC" id="3.5.1.3" evidence="3"/>
<dbReference type="GO" id="GO:0106008">
    <property type="term" value="F:2-oxoglutaramate amidase activity"/>
    <property type="evidence" value="ECO:0007669"/>
    <property type="project" value="TreeGrafter"/>
</dbReference>
<dbReference type="Proteomes" id="UP000005938">
    <property type="component" value="Unassembled WGS sequence"/>
</dbReference>
<keyword evidence="7" id="KW-0808">Transferase</keyword>
<dbReference type="PATRIC" id="fig|946077.3.peg.288"/>
<dbReference type="PANTHER" id="PTHR47799">
    <property type="entry name" value="OMEGA-AMIDASE YAFV"/>
    <property type="match status" value="1"/>
</dbReference>
<dbReference type="eggNOG" id="COG0388">
    <property type="taxonomic scope" value="Bacteria"/>
</dbReference>
<comment type="catalytic activity">
    <reaction evidence="4">
        <text>a monoamide of a dicarboxylate + H2O = a dicarboxylate + NH4(+)</text>
        <dbReference type="Rhea" id="RHEA:11716"/>
        <dbReference type="ChEBI" id="CHEBI:15377"/>
        <dbReference type="ChEBI" id="CHEBI:28938"/>
        <dbReference type="ChEBI" id="CHEBI:28965"/>
        <dbReference type="ChEBI" id="CHEBI:77450"/>
        <dbReference type="EC" id="3.5.1.3"/>
    </reaction>
</comment>
<dbReference type="PANTHER" id="PTHR47799:SF1">
    <property type="entry name" value="OMEGA-AMIDASE YAFV"/>
    <property type="match status" value="1"/>
</dbReference>
<evidence type="ECO:0000256" key="1">
    <source>
        <dbReference type="ARBA" id="ARBA00010613"/>
    </source>
</evidence>
<reference evidence="7 8" key="1">
    <citation type="journal article" date="2012" name="J. Bacteriol.">
        <title>Genome Sequence of the Halotolerant Bacterium Imtechella halotolerans K1T.</title>
        <authorList>
            <person name="Kumar S."/>
            <person name="Vikram S."/>
            <person name="Subramanian S."/>
            <person name="Raghava G.P."/>
            <person name="Pinnaka A.K."/>
        </authorList>
    </citation>
    <scope>NUCLEOTIDE SEQUENCE [LARGE SCALE GENOMIC DNA]</scope>
    <source>
        <strain evidence="7 8">K1</strain>
    </source>
</reference>
<dbReference type="Gene3D" id="3.60.110.10">
    <property type="entry name" value="Carbon-nitrogen hydrolase"/>
    <property type="match status" value="1"/>
</dbReference>
<evidence type="ECO:0000313" key="7">
    <source>
        <dbReference type="EMBL" id="EID76639.1"/>
    </source>
</evidence>
<dbReference type="EMBL" id="AJJU01000002">
    <property type="protein sequence ID" value="EID76639.1"/>
    <property type="molecule type" value="Genomic_DNA"/>
</dbReference>
<keyword evidence="8" id="KW-1185">Reference proteome</keyword>
<comment type="similarity">
    <text evidence="1">Belongs to the carbon-nitrogen hydrolase superfamily. NIT1/NIT2 family.</text>
</comment>
<keyword evidence="7" id="KW-0449">Lipoprotein</keyword>
<dbReference type="InterPro" id="IPR003010">
    <property type="entry name" value="C-N_Hydrolase"/>
</dbReference>
<dbReference type="FunFam" id="3.60.110.10:FF:000004">
    <property type="entry name" value="Carbon-nitrogen hydrolase"/>
    <property type="match status" value="1"/>
</dbReference>
<dbReference type="SUPFAM" id="SSF56317">
    <property type="entry name" value="Carbon-nitrogen hydrolase"/>
    <property type="match status" value="1"/>
</dbReference>
<dbReference type="OrthoDB" id="9811121at2"/>
<organism evidence="7 8">
    <name type="scientific">Imtechella halotolerans K1</name>
    <dbReference type="NCBI Taxonomy" id="946077"/>
    <lineage>
        <taxon>Bacteria</taxon>
        <taxon>Pseudomonadati</taxon>
        <taxon>Bacteroidota</taxon>
        <taxon>Flavobacteriia</taxon>
        <taxon>Flavobacteriales</taxon>
        <taxon>Flavobacteriaceae</taxon>
        <taxon>Imtechella</taxon>
    </lineage>
</organism>
<comment type="caution">
    <text evidence="7">The sequence shown here is derived from an EMBL/GenBank/DDBJ whole genome shotgun (WGS) entry which is preliminary data.</text>
</comment>
<evidence type="ECO:0000256" key="3">
    <source>
        <dbReference type="ARBA" id="ARBA00039118"/>
    </source>
</evidence>
<dbReference type="Pfam" id="PF00795">
    <property type="entry name" value="CN_hydrolase"/>
    <property type="match status" value="1"/>
</dbReference>
<dbReference type="AlphaFoldDB" id="I0WJS3"/>
<accession>I0WJS3</accession>
<evidence type="ECO:0000256" key="5">
    <source>
        <dbReference type="ARBA" id="ARBA00072139"/>
    </source>
</evidence>
<proteinExistence type="inferred from homology"/>
<dbReference type="InterPro" id="IPR036526">
    <property type="entry name" value="C-N_Hydrolase_sf"/>
</dbReference>
<dbReference type="PROSITE" id="PS50263">
    <property type="entry name" value="CN_HYDROLASE"/>
    <property type="match status" value="1"/>
</dbReference>
<evidence type="ECO:0000256" key="2">
    <source>
        <dbReference type="ARBA" id="ARBA00022801"/>
    </source>
</evidence>
<dbReference type="STRING" id="946077.W5A_01410"/>
<evidence type="ECO:0000313" key="8">
    <source>
        <dbReference type="Proteomes" id="UP000005938"/>
    </source>
</evidence>
<dbReference type="GO" id="GO:0050152">
    <property type="term" value="F:omega-amidase activity"/>
    <property type="evidence" value="ECO:0007669"/>
    <property type="project" value="UniProtKB-EC"/>
</dbReference>
<dbReference type="NCBIfam" id="NF007757">
    <property type="entry name" value="PRK10438.1"/>
    <property type="match status" value="1"/>
</dbReference>
<gene>
    <name evidence="7" type="ORF">W5A_01410</name>
</gene>
<evidence type="ECO:0000256" key="4">
    <source>
        <dbReference type="ARBA" id="ARBA00052904"/>
    </source>
</evidence>